<gene>
    <name evidence="6" type="ORF">CAUPRSCDRAFT_3706</name>
    <name evidence="7" type="ORF">CXG81DRAFT_7852</name>
</gene>
<keyword evidence="4" id="KW-0067">ATP-binding</keyword>
<evidence type="ECO:0000256" key="2">
    <source>
        <dbReference type="ARBA" id="ARBA00022801"/>
    </source>
</evidence>
<dbReference type="Proteomes" id="UP000268535">
    <property type="component" value="Unassembled WGS sequence"/>
</dbReference>
<dbReference type="Gene3D" id="3.30.420.150">
    <property type="entry name" value="Exopolyphosphatase. Domain 2"/>
    <property type="match status" value="1"/>
</dbReference>
<dbReference type="STRING" id="1555241.A0A4V1ITV5"/>
<dbReference type="GO" id="GO:0006256">
    <property type="term" value="P:UDP catabolic process"/>
    <property type="evidence" value="ECO:0007669"/>
    <property type="project" value="TreeGrafter"/>
</dbReference>
<feature type="non-terminal residue" evidence="7">
    <location>
        <position position="408"/>
    </location>
</feature>
<accession>A0A4V1ITV5</accession>
<proteinExistence type="inferred from homology"/>
<evidence type="ECO:0000256" key="4">
    <source>
        <dbReference type="PIRSR" id="PIRSR600407-2"/>
    </source>
</evidence>
<dbReference type="Proteomes" id="UP000274922">
    <property type="component" value="Unassembled WGS sequence"/>
</dbReference>
<feature type="binding site" evidence="4">
    <location>
        <begin position="184"/>
        <end position="188"/>
    </location>
    <ligand>
        <name>ATP</name>
        <dbReference type="ChEBI" id="CHEBI:30616"/>
    </ligand>
</feature>
<dbReference type="PANTHER" id="PTHR11782:SF121">
    <property type="entry name" value="NUCLEOSIDE-DIPHOSPHATASE MIG-23"/>
    <property type="match status" value="1"/>
</dbReference>
<name>A0A4V1ITV5_9FUNG</name>
<dbReference type="GO" id="GO:0005794">
    <property type="term" value="C:Golgi apparatus"/>
    <property type="evidence" value="ECO:0007669"/>
    <property type="project" value="TreeGrafter"/>
</dbReference>
<evidence type="ECO:0000256" key="1">
    <source>
        <dbReference type="ARBA" id="ARBA00009283"/>
    </source>
</evidence>
<reference evidence="8 9" key="1">
    <citation type="journal article" date="2018" name="Nat. Microbiol.">
        <title>Leveraging single-cell genomics to expand the fungal tree of life.</title>
        <authorList>
            <person name="Ahrendt S.R."/>
            <person name="Quandt C.A."/>
            <person name="Ciobanu D."/>
            <person name="Clum A."/>
            <person name="Salamov A."/>
            <person name="Andreopoulos B."/>
            <person name="Cheng J.F."/>
            <person name="Woyke T."/>
            <person name="Pelin A."/>
            <person name="Henrissat B."/>
            <person name="Reynolds N.K."/>
            <person name="Benny G.L."/>
            <person name="Smith M.E."/>
            <person name="James T.Y."/>
            <person name="Grigoriev I.V."/>
        </authorList>
    </citation>
    <scope>NUCLEOTIDE SEQUENCE [LARGE SCALE GENOMIC DNA]</scope>
    <source>
        <strain evidence="8 9">ATCC 52028</strain>
    </source>
</reference>
<keyword evidence="4" id="KW-0547">Nucleotide-binding</keyword>
<evidence type="ECO:0000313" key="8">
    <source>
        <dbReference type="Proteomes" id="UP000268535"/>
    </source>
</evidence>
<feature type="active site" description="Proton acceptor" evidence="3">
    <location>
        <position position="154"/>
    </location>
</feature>
<dbReference type="OrthoDB" id="6372431at2759"/>
<reference evidence="6" key="3">
    <citation type="submission" date="2018-08" db="EMBL/GenBank/DDBJ databases">
        <title>Leveraging single-cell genomics to expand the Fungal Tree of Life.</title>
        <authorList>
            <consortium name="DOE Joint Genome Institute"/>
            <person name="Ahrendt S.R."/>
            <person name="Quandt C.A."/>
            <person name="Ciobanu D."/>
            <person name="Clum A."/>
            <person name="Salamov A."/>
            <person name="Andreopoulos B."/>
            <person name="Cheng J.-F."/>
            <person name="Woyke T."/>
            <person name="Pelin A."/>
            <person name="Henrissat B."/>
            <person name="Reynolds N."/>
            <person name="Benny G.L."/>
            <person name="Smith M.E."/>
            <person name="James T.Y."/>
            <person name="Grigoriev I.V."/>
        </authorList>
    </citation>
    <scope>NUCLEOTIDE SEQUENCE</scope>
    <source>
        <strain evidence="6">ATCC 52028</strain>
    </source>
</reference>
<comment type="similarity">
    <text evidence="1 5">Belongs to the GDA1/CD39 NTPase family.</text>
</comment>
<dbReference type="GO" id="GO:0017111">
    <property type="term" value="F:ribonucleoside triphosphate phosphatase activity"/>
    <property type="evidence" value="ECO:0007669"/>
    <property type="project" value="TreeGrafter"/>
</dbReference>
<reference evidence="7" key="2">
    <citation type="submission" date="2018-04" db="EMBL/GenBank/DDBJ databases">
        <title>Leveraging single-cell genomics to expand the Fungal Tree of Life.</title>
        <authorList>
            <consortium name="DOE Joint Genome Institute"/>
            <person name="Ahrendt S.R."/>
            <person name="Quandt C.A."/>
            <person name="Ciobanu D."/>
            <person name="Clum A."/>
            <person name="Salamov A."/>
            <person name="Andreopoulos B."/>
            <person name="Cheng J.-F."/>
            <person name="Woyke T."/>
            <person name="Pelin A."/>
            <person name="Henrissat B."/>
            <person name="Benny G.L."/>
            <person name="Smith M.E."/>
            <person name="James T.Y."/>
            <person name="Grigoriev I.V."/>
        </authorList>
    </citation>
    <scope>NUCLEOTIDE SEQUENCE</scope>
    <source>
        <strain evidence="7">ATCC 52028</strain>
    </source>
</reference>
<organism evidence="7 9">
    <name type="scientific">Caulochytrium protostelioides</name>
    <dbReference type="NCBI Taxonomy" id="1555241"/>
    <lineage>
        <taxon>Eukaryota</taxon>
        <taxon>Fungi</taxon>
        <taxon>Fungi incertae sedis</taxon>
        <taxon>Chytridiomycota</taxon>
        <taxon>Chytridiomycota incertae sedis</taxon>
        <taxon>Chytridiomycetes</taxon>
        <taxon>Caulochytriales</taxon>
        <taxon>Caulochytriaceae</taxon>
        <taxon>Caulochytrium</taxon>
    </lineage>
</organism>
<sequence length="408" mass="44787">ASDWDAHRRYAVVFDAGSSGTRVMIYSWLDPAVAVRLNATADAQFPRIEKGTPDGVDWMHKVTPGLSSFGSRPEAVGKEHLQALLNFAGSIVPVSKWSGTPVYLFATAGLRLLSDDERRGVLSATCSAIRHAPQGFAMPDGCDRHIRMVSGEMEGLFGWLAVNYLMGMDAPSSPQTYGFLDMGGGSTQIAFEPTTAMANDYEADLVPVKLRTLGGKDVVFRVFSTSFLGFGVNEARRRYEQDVLFKEYPIAPAHPADIPAPKDPCLPVDLVVPSRLPGYPDILGTGDLDVCLANQRPLLNKSMACTKQPCLFNGVSAPLDDFQRHRFVGISEYWYTSHELFHLTGGYSRAKYADAAQSLCAMSWSQITHDFEAGSWPRLSNLQDLQLKCFKAAWILTVLHDGFGVPRI</sequence>
<dbReference type="GO" id="GO:0005524">
    <property type="term" value="F:ATP binding"/>
    <property type="evidence" value="ECO:0007669"/>
    <property type="project" value="UniProtKB-KW"/>
</dbReference>
<evidence type="ECO:0000313" key="9">
    <source>
        <dbReference type="Proteomes" id="UP000274922"/>
    </source>
</evidence>
<keyword evidence="2 5" id="KW-0378">Hydrolase</keyword>
<dbReference type="Gene3D" id="3.30.420.40">
    <property type="match status" value="1"/>
</dbReference>
<dbReference type="PROSITE" id="PS01238">
    <property type="entry name" value="GDA1_CD39_NTPASE"/>
    <property type="match status" value="1"/>
</dbReference>
<dbReference type="GO" id="GO:0016020">
    <property type="term" value="C:membrane"/>
    <property type="evidence" value="ECO:0007669"/>
    <property type="project" value="TreeGrafter"/>
</dbReference>
<evidence type="ECO:0000256" key="3">
    <source>
        <dbReference type="PIRSR" id="PIRSR600407-1"/>
    </source>
</evidence>
<evidence type="ECO:0000313" key="6">
    <source>
        <dbReference type="EMBL" id="RKO97210.1"/>
    </source>
</evidence>
<evidence type="ECO:0000313" key="7">
    <source>
        <dbReference type="EMBL" id="RKO98377.1"/>
    </source>
</evidence>
<dbReference type="PANTHER" id="PTHR11782">
    <property type="entry name" value="ADENOSINE/GUANOSINE DIPHOSPHATASE"/>
    <property type="match status" value="1"/>
</dbReference>
<keyword evidence="9" id="KW-1185">Reference proteome</keyword>
<dbReference type="InterPro" id="IPR000407">
    <property type="entry name" value="GDA1_CD39_NTPase"/>
</dbReference>
<dbReference type="Pfam" id="PF01150">
    <property type="entry name" value="GDA1_CD39"/>
    <property type="match status" value="1"/>
</dbReference>
<dbReference type="GO" id="GO:0046036">
    <property type="term" value="P:CTP metabolic process"/>
    <property type="evidence" value="ECO:0007669"/>
    <property type="project" value="TreeGrafter"/>
</dbReference>
<protein>
    <submittedName>
        <fullName evidence="6">Nucleoside phosphatase GDA1/CD39</fullName>
    </submittedName>
</protein>
<evidence type="ECO:0000256" key="5">
    <source>
        <dbReference type="RuleBase" id="RU003833"/>
    </source>
</evidence>
<dbReference type="EMBL" id="ML014462">
    <property type="protein sequence ID" value="RKO98377.1"/>
    <property type="molecule type" value="Genomic_DNA"/>
</dbReference>
<dbReference type="GO" id="GO:0045134">
    <property type="term" value="F:UDP phosphatase activity"/>
    <property type="evidence" value="ECO:0007669"/>
    <property type="project" value="TreeGrafter"/>
</dbReference>
<dbReference type="AlphaFoldDB" id="A0A4V1ITV5"/>
<dbReference type="EMBL" id="ML009362">
    <property type="protein sequence ID" value="RKO97210.1"/>
    <property type="molecule type" value="Genomic_DNA"/>
</dbReference>
<dbReference type="GO" id="GO:0004382">
    <property type="term" value="F:GDP phosphatase activity"/>
    <property type="evidence" value="ECO:0007669"/>
    <property type="project" value="TreeGrafter"/>
</dbReference>
<feature type="non-terminal residue" evidence="7">
    <location>
        <position position="1"/>
    </location>
</feature>